<keyword evidence="1" id="KW-0812">Transmembrane</keyword>
<dbReference type="Proteomes" id="UP001163046">
    <property type="component" value="Unassembled WGS sequence"/>
</dbReference>
<sequence>MCQTFKKEFYCRNLWTDVSSVADFTSSLWLSGRAFIIYRVILALYTTAFTVLGVIKRQNHGVKWFIFLTNWSYTFINLHFIVSAVILIYYYSIGRSIRTSEEEEESEEEDKEHSAEDNVQVISNVKSRLPLACKASWVIYNIAANMSFPVTVMYWSLVYVPGHSYDSVTFNAHALNSVVVVMDTMLSCIPVKLLHIIYPVIFISIYLIFSVIYWACGGTDPDNKPYIYSALDYGGHPERTVITICLFVFVGNVLSQLLLFGLYQLRIWFKRYCCCVTVTARAI</sequence>
<feature type="transmembrane region" description="Helical" evidence="1">
    <location>
        <begin position="36"/>
        <end position="55"/>
    </location>
</feature>
<evidence type="ECO:0000313" key="3">
    <source>
        <dbReference type="Proteomes" id="UP001163046"/>
    </source>
</evidence>
<dbReference type="AlphaFoldDB" id="A0A9W9YN46"/>
<proteinExistence type="predicted"/>
<accession>A0A9W9YN46</accession>
<gene>
    <name evidence="2" type="ORF">OS493_019861</name>
</gene>
<organism evidence="2 3">
    <name type="scientific">Desmophyllum pertusum</name>
    <dbReference type="NCBI Taxonomy" id="174260"/>
    <lineage>
        <taxon>Eukaryota</taxon>
        <taxon>Metazoa</taxon>
        <taxon>Cnidaria</taxon>
        <taxon>Anthozoa</taxon>
        <taxon>Hexacorallia</taxon>
        <taxon>Scleractinia</taxon>
        <taxon>Caryophylliina</taxon>
        <taxon>Caryophylliidae</taxon>
        <taxon>Desmophyllum</taxon>
    </lineage>
</organism>
<protein>
    <submittedName>
        <fullName evidence="2">Uncharacterized protein</fullName>
    </submittedName>
</protein>
<dbReference type="OrthoDB" id="419711at2759"/>
<keyword evidence="1" id="KW-0472">Membrane</keyword>
<feature type="transmembrane region" description="Helical" evidence="1">
    <location>
        <begin position="137"/>
        <end position="158"/>
    </location>
</feature>
<dbReference type="PANTHER" id="PTHR12242:SF45">
    <property type="entry name" value="MARVEL DOMAIN-CONTAINING PROTEIN"/>
    <property type="match status" value="1"/>
</dbReference>
<dbReference type="EMBL" id="MU827313">
    <property type="protein sequence ID" value="KAJ7358957.1"/>
    <property type="molecule type" value="Genomic_DNA"/>
</dbReference>
<dbReference type="GO" id="GO:0016020">
    <property type="term" value="C:membrane"/>
    <property type="evidence" value="ECO:0007669"/>
    <property type="project" value="TreeGrafter"/>
</dbReference>
<keyword evidence="1" id="KW-1133">Transmembrane helix</keyword>
<feature type="transmembrane region" description="Helical" evidence="1">
    <location>
        <begin position="241"/>
        <end position="263"/>
    </location>
</feature>
<feature type="transmembrane region" description="Helical" evidence="1">
    <location>
        <begin position="196"/>
        <end position="215"/>
    </location>
</feature>
<dbReference type="Pfam" id="PF21534">
    <property type="entry name" value="Rost"/>
    <property type="match status" value="1"/>
</dbReference>
<dbReference type="InterPro" id="IPR049352">
    <property type="entry name" value="Rost"/>
</dbReference>
<comment type="caution">
    <text evidence="2">The sequence shown here is derived from an EMBL/GenBank/DDBJ whole genome shotgun (WGS) entry which is preliminary data.</text>
</comment>
<feature type="transmembrane region" description="Helical" evidence="1">
    <location>
        <begin position="170"/>
        <end position="189"/>
    </location>
</feature>
<dbReference type="PANTHER" id="PTHR12242">
    <property type="entry name" value="OS02G0130600 PROTEIN-RELATED"/>
    <property type="match status" value="1"/>
</dbReference>
<evidence type="ECO:0000256" key="1">
    <source>
        <dbReference type="SAM" id="Phobius"/>
    </source>
</evidence>
<name>A0A9W9YN46_9CNID</name>
<feature type="transmembrane region" description="Helical" evidence="1">
    <location>
        <begin position="75"/>
        <end position="93"/>
    </location>
</feature>
<reference evidence="2" key="1">
    <citation type="submission" date="2023-01" db="EMBL/GenBank/DDBJ databases">
        <title>Genome assembly of the deep-sea coral Lophelia pertusa.</title>
        <authorList>
            <person name="Herrera S."/>
            <person name="Cordes E."/>
        </authorList>
    </citation>
    <scope>NUCLEOTIDE SEQUENCE</scope>
    <source>
        <strain evidence="2">USNM1676648</strain>
        <tissue evidence="2">Polyp</tissue>
    </source>
</reference>
<keyword evidence="3" id="KW-1185">Reference proteome</keyword>
<evidence type="ECO:0000313" key="2">
    <source>
        <dbReference type="EMBL" id="KAJ7358957.1"/>
    </source>
</evidence>